<dbReference type="FunFam" id="3.40.50.300:FF:000221">
    <property type="entry name" value="Multidrug ABC transporter ATP-binding protein"/>
    <property type="match status" value="1"/>
</dbReference>
<reference evidence="13" key="1">
    <citation type="submission" date="2016-10" db="EMBL/GenBank/DDBJ databases">
        <title>The complete genome sequence of the rumen bacterium Butyrivibrio hungatei MB2003.</title>
        <authorList>
            <person name="Palevich N."/>
            <person name="Kelly W.J."/>
            <person name="Leahy S.C."/>
            <person name="Altermann E."/>
            <person name="Rakonjac J."/>
            <person name="Attwood G.T."/>
        </authorList>
    </citation>
    <scope>NUCLEOTIDE SEQUENCE [LARGE SCALE GENOMIC DNA]</scope>
    <source>
        <strain evidence="13">MB2003</strain>
    </source>
</reference>
<dbReference type="AlphaFoldDB" id="A0A1D9P0U7"/>
<dbReference type="GO" id="GO:0015421">
    <property type="term" value="F:ABC-type oligopeptide transporter activity"/>
    <property type="evidence" value="ECO:0007669"/>
    <property type="project" value="TreeGrafter"/>
</dbReference>
<feature type="domain" description="ABC transporter" evidence="10">
    <location>
        <begin position="327"/>
        <end position="562"/>
    </location>
</feature>
<evidence type="ECO:0000256" key="2">
    <source>
        <dbReference type="ARBA" id="ARBA00022448"/>
    </source>
</evidence>
<evidence type="ECO:0000256" key="1">
    <source>
        <dbReference type="ARBA" id="ARBA00004651"/>
    </source>
</evidence>
<protein>
    <submittedName>
        <fullName evidence="12">ABC transporter ATP-binding/permease protein</fullName>
    </submittedName>
</protein>
<comment type="subcellular location">
    <subcellularLocation>
        <location evidence="1">Cell membrane</location>
        <topology evidence="1">Multi-pass membrane protein</topology>
    </subcellularLocation>
</comment>
<dbReference type="InterPro" id="IPR011527">
    <property type="entry name" value="ABC1_TM_dom"/>
</dbReference>
<evidence type="ECO:0000259" key="10">
    <source>
        <dbReference type="PROSITE" id="PS50893"/>
    </source>
</evidence>
<sequence>MVILGILSSLVDSIYPIFNRYALNNFVGKGTLDGLNVFVILYLVILLLQVIDNYAACYMCGQVEMSMDRDLRNASFNHLQELSFAYFNQNNVGYIHARVMSDTGKIGVMVSWRMMDVIWNGSYIVFVLLMMLILNIKLALFVIVLVPIAAVLTTYFQKKLVVLNRKIREINSKITSNFNEGITGAKAIKTLVVEDKIQGDFEKDTTKMYKTSVHATHYSAFFTSAITFMSSIALAVVLWRGGNMKQEGIIEIGTLSVFLSYALGLLEPVQNVIVTISELISVQVNVERFFKLLGTESDVADTPEVIEKYGDTFNPKKENWEPLHGDIKFEDVSFMYPDGDEYVLEHFNLDVPQGTNVAIVGETGAGKSTLVNLVCRFFKPTAGKILIDGRDAADRSQLWLHSNIGYVLQTPHLFSGTVRDNLKYGKPDATEEEIWKALKLVSADGIVKRMEKGLDSDVGEDGDMLSTGEKQLLSFARAILADPKILVLDEATASIDTVTEKAIQDAIVTVTKGRTSFVIAHRLSTIVDADIILVVQDGKIIERGTHKQLMEAKGYYHELFTRQFAEISINTAVGE</sequence>
<dbReference type="GO" id="GO:0005524">
    <property type="term" value="F:ATP binding"/>
    <property type="evidence" value="ECO:0007669"/>
    <property type="project" value="UniProtKB-KW"/>
</dbReference>
<keyword evidence="7 9" id="KW-1133">Transmembrane helix</keyword>
<dbReference type="SUPFAM" id="SSF52540">
    <property type="entry name" value="P-loop containing nucleoside triphosphate hydrolases"/>
    <property type="match status" value="1"/>
</dbReference>
<dbReference type="SMART" id="SM00382">
    <property type="entry name" value="AAA"/>
    <property type="match status" value="1"/>
</dbReference>
<dbReference type="PANTHER" id="PTHR43394">
    <property type="entry name" value="ATP-DEPENDENT PERMEASE MDL1, MITOCHONDRIAL"/>
    <property type="match status" value="1"/>
</dbReference>
<evidence type="ECO:0000256" key="3">
    <source>
        <dbReference type="ARBA" id="ARBA00022475"/>
    </source>
</evidence>
<evidence type="ECO:0000256" key="5">
    <source>
        <dbReference type="ARBA" id="ARBA00022741"/>
    </source>
</evidence>
<dbReference type="InterPro" id="IPR039421">
    <property type="entry name" value="Type_1_exporter"/>
</dbReference>
<evidence type="ECO:0000256" key="8">
    <source>
        <dbReference type="ARBA" id="ARBA00023136"/>
    </source>
</evidence>
<proteinExistence type="predicted"/>
<evidence type="ECO:0000256" key="4">
    <source>
        <dbReference type="ARBA" id="ARBA00022692"/>
    </source>
</evidence>
<dbReference type="Pfam" id="PF00664">
    <property type="entry name" value="ABC_membrane"/>
    <property type="match status" value="1"/>
</dbReference>
<dbReference type="PROSITE" id="PS50893">
    <property type="entry name" value="ABC_TRANSPORTER_2"/>
    <property type="match status" value="1"/>
</dbReference>
<keyword evidence="5" id="KW-0547">Nucleotide-binding</keyword>
<evidence type="ECO:0000256" key="7">
    <source>
        <dbReference type="ARBA" id="ARBA00022989"/>
    </source>
</evidence>
<dbReference type="SUPFAM" id="SSF90123">
    <property type="entry name" value="ABC transporter transmembrane region"/>
    <property type="match status" value="1"/>
</dbReference>
<keyword evidence="4 9" id="KW-0812">Transmembrane</keyword>
<feature type="transmembrane region" description="Helical" evidence="9">
    <location>
        <begin position="123"/>
        <end position="156"/>
    </location>
</feature>
<dbReference type="InterPro" id="IPR036640">
    <property type="entry name" value="ABC1_TM_sf"/>
</dbReference>
<name>A0A1D9P0U7_9FIRM</name>
<dbReference type="InterPro" id="IPR003593">
    <property type="entry name" value="AAA+_ATPase"/>
</dbReference>
<dbReference type="CDD" id="cd03254">
    <property type="entry name" value="ABCC_Glucan_exporter_like"/>
    <property type="match status" value="1"/>
</dbReference>
<feature type="transmembrane region" description="Helical" evidence="9">
    <location>
        <begin position="218"/>
        <end position="239"/>
    </location>
</feature>
<evidence type="ECO:0000313" key="12">
    <source>
        <dbReference type="EMBL" id="AOZ96142.1"/>
    </source>
</evidence>
<feature type="domain" description="ABC transmembrane type-1" evidence="11">
    <location>
        <begin position="1"/>
        <end position="281"/>
    </location>
</feature>
<dbReference type="KEGG" id="bhu:bhn_I1108"/>
<dbReference type="PROSITE" id="PS50929">
    <property type="entry name" value="ABC_TM1F"/>
    <property type="match status" value="1"/>
</dbReference>
<keyword evidence="6 12" id="KW-0067">ATP-binding</keyword>
<dbReference type="PANTHER" id="PTHR43394:SF1">
    <property type="entry name" value="ATP-BINDING CASSETTE SUB-FAMILY B MEMBER 10, MITOCHONDRIAL"/>
    <property type="match status" value="1"/>
</dbReference>
<organism evidence="12 13">
    <name type="scientific">Butyrivibrio hungatei</name>
    <dbReference type="NCBI Taxonomy" id="185008"/>
    <lineage>
        <taxon>Bacteria</taxon>
        <taxon>Bacillati</taxon>
        <taxon>Bacillota</taxon>
        <taxon>Clostridia</taxon>
        <taxon>Lachnospirales</taxon>
        <taxon>Lachnospiraceae</taxon>
        <taxon>Butyrivibrio</taxon>
    </lineage>
</organism>
<gene>
    <name evidence="12" type="ORF">bhn_I1108</name>
</gene>
<dbReference type="EMBL" id="CP017831">
    <property type="protein sequence ID" value="AOZ96142.1"/>
    <property type="molecule type" value="Genomic_DNA"/>
</dbReference>
<dbReference type="Proteomes" id="UP000179284">
    <property type="component" value="Chromosome I"/>
</dbReference>
<feature type="transmembrane region" description="Helical" evidence="9">
    <location>
        <begin position="37"/>
        <end position="59"/>
    </location>
</feature>
<accession>A0A1D9P0U7</accession>
<dbReference type="Pfam" id="PF00005">
    <property type="entry name" value="ABC_tran"/>
    <property type="match status" value="1"/>
</dbReference>
<evidence type="ECO:0000259" key="11">
    <source>
        <dbReference type="PROSITE" id="PS50929"/>
    </source>
</evidence>
<dbReference type="InterPro" id="IPR003439">
    <property type="entry name" value="ABC_transporter-like_ATP-bd"/>
</dbReference>
<dbReference type="GO" id="GO:0016887">
    <property type="term" value="F:ATP hydrolysis activity"/>
    <property type="evidence" value="ECO:0007669"/>
    <property type="project" value="InterPro"/>
</dbReference>
<dbReference type="Gene3D" id="1.20.1560.10">
    <property type="entry name" value="ABC transporter type 1, transmembrane domain"/>
    <property type="match status" value="1"/>
</dbReference>
<evidence type="ECO:0000256" key="9">
    <source>
        <dbReference type="SAM" id="Phobius"/>
    </source>
</evidence>
<dbReference type="GO" id="GO:0005886">
    <property type="term" value="C:plasma membrane"/>
    <property type="evidence" value="ECO:0007669"/>
    <property type="project" value="UniProtKB-SubCell"/>
</dbReference>
<keyword evidence="8 9" id="KW-0472">Membrane</keyword>
<dbReference type="InterPro" id="IPR027417">
    <property type="entry name" value="P-loop_NTPase"/>
</dbReference>
<keyword evidence="2" id="KW-0813">Transport</keyword>
<keyword evidence="13" id="KW-1185">Reference proteome</keyword>
<dbReference type="Gene3D" id="3.40.50.300">
    <property type="entry name" value="P-loop containing nucleotide triphosphate hydrolases"/>
    <property type="match status" value="1"/>
</dbReference>
<evidence type="ECO:0000256" key="6">
    <source>
        <dbReference type="ARBA" id="ARBA00022840"/>
    </source>
</evidence>
<keyword evidence="3" id="KW-1003">Cell membrane</keyword>
<dbReference type="CDD" id="cd18540">
    <property type="entry name" value="ABC_6TM_exporter_like"/>
    <property type="match status" value="1"/>
</dbReference>
<evidence type="ECO:0000313" key="13">
    <source>
        <dbReference type="Proteomes" id="UP000179284"/>
    </source>
</evidence>